<dbReference type="Proteomes" id="UP000191661">
    <property type="component" value="Unassembled WGS sequence"/>
</dbReference>
<dbReference type="AlphaFoldDB" id="A0A1V6N5D0"/>
<accession>A0A1V6N5D0</accession>
<keyword evidence="2" id="KW-1185">Reference proteome</keyword>
<evidence type="ECO:0000313" key="2">
    <source>
        <dbReference type="Proteomes" id="UP000191661"/>
    </source>
</evidence>
<organism evidence="1 2">
    <name type="scientific">Methanobrevibacter arboriphilus JCM 13429 = DSM 1125</name>
    <dbReference type="NCBI Taxonomy" id="1300164"/>
    <lineage>
        <taxon>Archaea</taxon>
        <taxon>Methanobacteriati</taxon>
        <taxon>Methanobacteriota</taxon>
        <taxon>Methanomada group</taxon>
        <taxon>Methanobacteria</taxon>
        <taxon>Methanobacteriales</taxon>
        <taxon>Methanobacteriaceae</taxon>
        <taxon>Methanobrevibacter</taxon>
    </lineage>
</organism>
<evidence type="ECO:0000313" key="1">
    <source>
        <dbReference type="EMBL" id="OQD59869.1"/>
    </source>
</evidence>
<protein>
    <submittedName>
        <fullName evidence="1">Uncharacterized protein</fullName>
    </submittedName>
</protein>
<proteinExistence type="predicted"/>
<sequence>MKIFKNLSQGMMLTLILLVFFLSLSIKSAADIHINTTNDTLSNAVNIADNILPSFV</sequence>
<reference evidence="1 2" key="1">
    <citation type="submission" date="2014-12" db="EMBL/GenBank/DDBJ databases">
        <title>Genome sequence of Methanobrevibacter arboriphilicus DH1, DSM1125.</title>
        <authorList>
            <person name="Poehlein A."/>
            <person name="Thauer R.K."/>
            <person name="Seedorf H."/>
            <person name="Daniel R."/>
        </authorList>
    </citation>
    <scope>NUCLEOTIDE SEQUENCE [LARGE SCALE GENOMIC DNA]</scope>
    <source>
        <strain evidence="1 2">DH1</strain>
    </source>
</reference>
<name>A0A1V6N5D0_METAZ</name>
<dbReference type="EMBL" id="JXMW01000001">
    <property type="protein sequence ID" value="OQD59869.1"/>
    <property type="molecule type" value="Genomic_DNA"/>
</dbReference>
<gene>
    <name evidence="1" type="ORF">MBBAR_1c02790</name>
</gene>
<comment type="caution">
    <text evidence="1">The sequence shown here is derived from an EMBL/GenBank/DDBJ whole genome shotgun (WGS) entry which is preliminary data.</text>
</comment>